<organism evidence="1 2">
    <name type="scientific">Gossypium arboreum</name>
    <name type="common">Tree cotton</name>
    <name type="synonym">Gossypium nanking</name>
    <dbReference type="NCBI Taxonomy" id="29729"/>
    <lineage>
        <taxon>Eukaryota</taxon>
        <taxon>Viridiplantae</taxon>
        <taxon>Streptophyta</taxon>
        <taxon>Embryophyta</taxon>
        <taxon>Tracheophyta</taxon>
        <taxon>Spermatophyta</taxon>
        <taxon>Magnoliopsida</taxon>
        <taxon>eudicotyledons</taxon>
        <taxon>Gunneridae</taxon>
        <taxon>Pentapetalae</taxon>
        <taxon>rosids</taxon>
        <taxon>malvids</taxon>
        <taxon>Malvales</taxon>
        <taxon>Malvaceae</taxon>
        <taxon>Malvoideae</taxon>
        <taxon>Gossypium</taxon>
    </lineage>
</organism>
<dbReference type="EMBL" id="JARKNE010000006">
    <property type="protein sequence ID" value="KAK5825762.1"/>
    <property type="molecule type" value="Genomic_DNA"/>
</dbReference>
<name>A0ABR0PMV6_GOSAR</name>
<keyword evidence="2" id="KW-1185">Reference proteome</keyword>
<evidence type="ECO:0000313" key="2">
    <source>
        <dbReference type="Proteomes" id="UP001358586"/>
    </source>
</evidence>
<dbReference type="PANTHER" id="PTHR35317:SF28">
    <property type="entry name" value="ZINC FINGER, CCHC-TYPE, RIBONUCLEASE H-LIKE DOMAIN, GAG-PRE-INTEGRASE DOMAIN PROTEIN-RELATED"/>
    <property type="match status" value="1"/>
</dbReference>
<dbReference type="Pfam" id="PF14223">
    <property type="entry name" value="Retrotran_gag_2"/>
    <property type="match status" value="1"/>
</dbReference>
<accession>A0ABR0PMV6</accession>
<reference evidence="1 2" key="1">
    <citation type="submission" date="2023-03" db="EMBL/GenBank/DDBJ databases">
        <title>WGS of Gossypium arboreum.</title>
        <authorList>
            <person name="Yu D."/>
        </authorList>
    </citation>
    <scope>NUCLEOTIDE SEQUENCE [LARGE SCALE GENOMIC DNA]</scope>
    <source>
        <tissue evidence="1">Leaf</tissue>
    </source>
</reference>
<protein>
    <submittedName>
        <fullName evidence="1">Uncharacterized protein</fullName>
    </submittedName>
</protein>
<proteinExistence type="predicted"/>
<comment type="caution">
    <text evidence="1">The sequence shown here is derived from an EMBL/GenBank/DDBJ whole genome shotgun (WGS) entry which is preliminary data.</text>
</comment>
<sequence>MNDLLGSQDGWEVVHECFEKIVSAATSKEAWNILAEVYKGADRVKQVRLQTLRDKLEDMKMNESKGVSDYITRVQILVNQLNRNRKALIDAQVVEKILRSLTDSVVP</sequence>
<dbReference type="Proteomes" id="UP001358586">
    <property type="component" value="Chromosome 6"/>
</dbReference>
<dbReference type="PANTHER" id="PTHR35317">
    <property type="entry name" value="OS04G0629600 PROTEIN"/>
    <property type="match status" value="1"/>
</dbReference>
<gene>
    <name evidence="1" type="ORF">PVK06_020627</name>
</gene>
<evidence type="ECO:0000313" key="1">
    <source>
        <dbReference type="EMBL" id="KAK5825762.1"/>
    </source>
</evidence>